<gene>
    <name evidence="1" type="ordered locus">DMR_24990</name>
</gene>
<sequence>MDRHDDVSPLLPDSQDLIRFPDQDCWSLTGDWQRAVMFRGAARQLKAGLVASSGDLAICSASRQYDDGTVIEVHKAGSIFQLHIHCPVGQIVAGQFAPELVPTLSGGQFFWVPGCFARYGFQEGQELHNEILLKAGSLDGDTSNEGFGTVFENLDDVGLPPPGTSPDGSISRRYRTCWLEGVGPDSGEYYSQFKMASAHIPAKGSFSISCVVRLREPIQMDYSFQYRTAELGNGYTVWNPIKARLLTSEDGVTWSSACPGSLAPLVGYKIPSRFSNHWANFTYPWPSFNDDFVAGVKKQIGCREIGSVCPDEPLLASEYDAASPYWDKVTTGDLETLNGDFVSSWSENAEVQNSAPYASYFKFKVEGDHGKAVGTRAVASLDDGGKRYATVYSVEYERNQDNSIKATIFTLKDYQYKRFVADARPDVTFGMQPFPVAHPEGYIIGMNIMGLCWFNGDRIIAGKICDFESEYNLNTVVSEPLGIGFWHHVLMTYDAEGNVNLYVARLGEKMINLKSGIASTGTYVNMDGFGRGVKIMVGSDSWVLAPKATSPESEEVAEWVYSSSMDIGLLRFYHRALSKAEAQLLAMEVLDGVFVADDQEAGQLVAAGYVPITV</sequence>
<reference evidence="1 2" key="1">
    <citation type="journal article" date="2009" name="Genome Res.">
        <title>Whole genome sequence of Desulfovibrio magneticus strain RS-1 revealed common gene clusters in magnetotactic bacteria.</title>
        <authorList>
            <person name="Nakazawa H."/>
            <person name="Arakaki A."/>
            <person name="Narita-Yamada S."/>
            <person name="Yashiro I."/>
            <person name="Jinno K."/>
            <person name="Aoki N."/>
            <person name="Tsuruyama A."/>
            <person name="Okamura Y."/>
            <person name="Tanikawa S."/>
            <person name="Fujita N."/>
            <person name="Takeyama H."/>
            <person name="Matsunaga T."/>
        </authorList>
    </citation>
    <scope>NUCLEOTIDE SEQUENCE [LARGE SCALE GENOMIC DNA]</scope>
    <source>
        <strain evidence="2">ATCC 700980 / DSM 13731 / RS-1</strain>
    </source>
</reference>
<dbReference type="AlphaFoldDB" id="C4XTJ3"/>
<proteinExistence type="predicted"/>
<dbReference type="OrthoDB" id="5439975at2"/>
<dbReference type="eggNOG" id="ENOG50317RB">
    <property type="taxonomic scope" value="Bacteria"/>
</dbReference>
<dbReference type="RefSeq" id="WP_015861169.1">
    <property type="nucleotide sequence ID" value="NC_012796.1"/>
</dbReference>
<evidence type="ECO:0000313" key="2">
    <source>
        <dbReference type="Proteomes" id="UP000009071"/>
    </source>
</evidence>
<dbReference type="Gene3D" id="2.60.120.200">
    <property type="match status" value="1"/>
</dbReference>
<dbReference type="HOGENOM" id="CLU_444628_0_0_7"/>
<protein>
    <submittedName>
        <fullName evidence="1">Uncharacterized protein</fullName>
    </submittedName>
</protein>
<accession>C4XTJ3</accession>
<dbReference type="Proteomes" id="UP000009071">
    <property type="component" value="Chromosome"/>
</dbReference>
<dbReference type="STRING" id="573370.DMR_24990"/>
<evidence type="ECO:0000313" key="1">
    <source>
        <dbReference type="EMBL" id="BAH75990.1"/>
    </source>
</evidence>
<name>C4XTJ3_SOLM1</name>
<dbReference type="EMBL" id="AP010904">
    <property type="protein sequence ID" value="BAH75990.1"/>
    <property type="molecule type" value="Genomic_DNA"/>
</dbReference>
<dbReference type="KEGG" id="dma:DMR_24990"/>
<organism evidence="1 2">
    <name type="scientific">Solidesulfovibrio magneticus (strain ATCC 700980 / DSM 13731 / RS-1)</name>
    <name type="common">Desulfovibrio magneticus</name>
    <dbReference type="NCBI Taxonomy" id="573370"/>
    <lineage>
        <taxon>Bacteria</taxon>
        <taxon>Pseudomonadati</taxon>
        <taxon>Thermodesulfobacteriota</taxon>
        <taxon>Desulfovibrionia</taxon>
        <taxon>Desulfovibrionales</taxon>
        <taxon>Desulfovibrionaceae</taxon>
        <taxon>Solidesulfovibrio</taxon>
    </lineage>
</organism>
<keyword evidence="2" id="KW-1185">Reference proteome</keyword>